<keyword evidence="1 4" id="KW-0808">Transferase</keyword>
<dbReference type="Proteomes" id="UP001355056">
    <property type="component" value="Unassembled WGS sequence"/>
</dbReference>
<dbReference type="EC" id="2.8.1.-" evidence="4"/>
<dbReference type="CDD" id="cd01448">
    <property type="entry name" value="TST_Repeat_1"/>
    <property type="match status" value="1"/>
</dbReference>
<dbReference type="SUPFAM" id="SSF52821">
    <property type="entry name" value="Rhodanese/Cell cycle control phosphatase"/>
    <property type="match status" value="2"/>
</dbReference>
<evidence type="ECO:0000256" key="1">
    <source>
        <dbReference type="ARBA" id="ARBA00022679"/>
    </source>
</evidence>
<comment type="caution">
    <text evidence="4">The sequence shown here is derived from an EMBL/GenBank/DDBJ whole genome shotgun (WGS) entry which is preliminary data.</text>
</comment>
<dbReference type="GO" id="GO:0016740">
    <property type="term" value="F:transferase activity"/>
    <property type="evidence" value="ECO:0007669"/>
    <property type="project" value="UniProtKB-KW"/>
</dbReference>
<gene>
    <name evidence="4" type="ORF">SNE34_01750</name>
</gene>
<dbReference type="Gene3D" id="3.40.250.10">
    <property type="entry name" value="Rhodanese-like domain"/>
    <property type="match status" value="2"/>
</dbReference>
<dbReference type="EMBL" id="JAXGFP010000001">
    <property type="protein sequence ID" value="MEG3182739.1"/>
    <property type="molecule type" value="Genomic_DNA"/>
</dbReference>
<dbReference type="PROSITE" id="PS50206">
    <property type="entry name" value="RHODANESE_3"/>
    <property type="match status" value="2"/>
</dbReference>
<reference evidence="4 5" key="1">
    <citation type="journal article" date="2016" name="Int. J. Syst. Evol. Microbiol.">
        <title>Lysobacter erysipheiresistens sp. nov., an antagonist of powdery mildew, isolated from tobacco-cultivated soil.</title>
        <authorList>
            <person name="Xie B."/>
            <person name="Li T."/>
            <person name="Lin X."/>
            <person name="Wang C.J."/>
            <person name="Chen Y.J."/>
            <person name="Liu W.J."/>
            <person name="Zhao Z.W."/>
        </authorList>
    </citation>
    <scope>NUCLEOTIDE SEQUENCE [LARGE SCALE GENOMIC DNA]</scope>
    <source>
        <strain evidence="4 5">RS-LYSO-3</strain>
    </source>
</reference>
<dbReference type="Pfam" id="PF00581">
    <property type="entry name" value="Rhodanese"/>
    <property type="match status" value="2"/>
</dbReference>
<protein>
    <submittedName>
        <fullName evidence="4">Sulfurtransferase</fullName>
        <ecNumber evidence="4">2.8.1.-</ecNumber>
    </submittedName>
</protein>
<keyword evidence="5" id="KW-1185">Reference proteome</keyword>
<dbReference type="PANTHER" id="PTHR11364">
    <property type="entry name" value="THIOSULFATE SULFERTANSFERASE"/>
    <property type="match status" value="1"/>
</dbReference>
<evidence type="ECO:0000313" key="4">
    <source>
        <dbReference type="EMBL" id="MEG3182739.1"/>
    </source>
</evidence>
<dbReference type="RefSeq" id="WP_332614132.1">
    <property type="nucleotide sequence ID" value="NZ_JAXGFP010000001.1"/>
</dbReference>
<keyword evidence="2" id="KW-0677">Repeat</keyword>
<dbReference type="CDD" id="cd01449">
    <property type="entry name" value="TST_Repeat_2"/>
    <property type="match status" value="1"/>
</dbReference>
<evidence type="ECO:0000313" key="5">
    <source>
        <dbReference type="Proteomes" id="UP001355056"/>
    </source>
</evidence>
<sequence>MSEPINTWQTLVNPGELAAAFGRADLVVLDARVSLADRSLGDANYRQSHIPGARFADLDRDLSDHRKRGGRHPWPDAADFTDTLGCWGIRPHSQVVVYDGGDGALAAARAWFLLRALGHRDVAVLNGGWAGWTALDLPVESEVPVVEPTRYPADFDNDRLLDAGQVQAHLAAGGLLVDARAPERFRGEVEPLDKIAGHVPGAINRPYGENLRDGHFKRPDVLLREFSALLQGHPPEDVVVMCGSGVTACHHLLAMAHAGLHGAKLFTGSWSGWLEDASRPVER</sequence>
<name>A0ABU7YUY3_9GAMM</name>
<dbReference type="InterPro" id="IPR045078">
    <property type="entry name" value="TST/MPST-like"/>
</dbReference>
<dbReference type="PANTHER" id="PTHR11364:SF27">
    <property type="entry name" value="SULFURTRANSFERASE"/>
    <property type="match status" value="1"/>
</dbReference>
<feature type="domain" description="Rhodanese" evidence="3">
    <location>
        <begin position="170"/>
        <end position="282"/>
    </location>
</feature>
<dbReference type="SMART" id="SM00450">
    <property type="entry name" value="RHOD"/>
    <property type="match status" value="2"/>
</dbReference>
<organism evidence="4 5">
    <name type="scientific">Novilysobacter erysipheiresistens</name>
    <dbReference type="NCBI Taxonomy" id="1749332"/>
    <lineage>
        <taxon>Bacteria</taxon>
        <taxon>Pseudomonadati</taxon>
        <taxon>Pseudomonadota</taxon>
        <taxon>Gammaproteobacteria</taxon>
        <taxon>Lysobacterales</taxon>
        <taxon>Lysobacteraceae</taxon>
        <taxon>Novilysobacter</taxon>
    </lineage>
</organism>
<feature type="domain" description="Rhodanese" evidence="3">
    <location>
        <begin position="22"/>
        <end position="141"/>
    </location>
</feature>
<accession>A0ABU7YUY3</accession>
<evidence type="ECO:0000256" key="2">
    <source>
        <dbReference type="ARBA" id="ARBA00022737"/>
    </source>
</evidence>
<dbReference type="InterPro" id="IPR036873">
    <property type="entry name" value="Rhodanese-like_dom_sf"/>
</dbReference>
<proteinExistence type="predicted"/>
<evidence type="ECO:0000259" key="3">
    <source>
        <dbReference type="PROSITE" id="PS50206"/>
    </source>
</evidence>
<dbReference type="InterPro" id="IPR001763">
    <property type="entry name" value="Rhodanese-like_dom"/>
</dbReference>